<organism evidence="1 2">
    <name type="scientific">Gossypium raimondii</name>
    <name type="common">Peruvian cotton</name>
    <name type="synonym">Gossypium klotzschianum subsp. raimondii</name>
    <dbReference type="NCBI Taxonomy" id="29730"/>
    <lineage>
        <taxon>Eukaryota</taxon>
        <taxon>Viridiplantae</taxon>
        <taxon>Streptophyta</taxon>
        <taxon>Embryophyta</taxon>
        <taxon>Tracheophyta</taxon>
        <taxon>Spermatophyta</taxon>
        <taxon>Magnoliopsida</taxon>
        <taxon>eudicotyledons</taxon>
        <taxon>Gunneridae</taxon>
        <taxon>Pentapetalae</taxon>
        <taxon>rosids</taxon>
        <taxon>malvids</taxon>
        <taxon>Malvales</taxon>
        <taxon>Malvaceae</taxon>
        <taxon>Malvoideae</taxon>
        <taxon>Gossypium</taxon>
    </lineage>
</organism>
<name>A0A7J8PU43_GOSRA</name>
<reference evidence="1 2" key="1">
    <citation type="journal article" date="2019" name="Genome Biol. Evol.">
        <title>Insights into the evolution of the New World diploid cottons (Gossypium, subgenus Houzingenia) based on genome sequencing.</title>
        <authorList>
            <person name="Grover C.E."/>
            <person name="Arick M.A. 2nd"/>
            <person name="Thrash A."/>
            <person name="Conover J.L."/>
            <person name="Sanders W.S."/>
            <person name="Peterson D.G."/>
            <person name="Frelichowski J.E."/>
            <person name="Scheffler J.A."/>
            <person name="Scheffler B.E."/>
            <person name="Wendel J.F."/>
        </authorList>
    </citation>
    <scope>NUCLEOTIDE SEQUENCE [LARGE SCALE GENOMIC DNA]</scope>
    <source>
        <strain evidence="1">8</strain>
        <tissue evidence="1">Leaf</tissue>
    </source>
</reference>
<proteinExistence type="predicted"/>
<dbReference type="Proteomes" id="UP000593578">
    <property type="component" value="Unassembled WGS sequence"/>
</dbReference>
<evidence type="ECO:0000313" key="2">
    <source>
        <dbReference type="Proteomes" id="UP000593578"/>
    </source>
</evidence>
<comment type="caution">
    <text evidence="1">The sequence shown here is derived from an EMBL/GenBank/DDBJ whole genome shotgun (WGS) entry which is preliminary data.</text>
</comment>
<protein>
    <submittedName>
        <fullName evidence="1">Uncharacterized protein</fullName>
    </submittedName>
</protein>
<evidence type="ECO:0000313" key="1">
    <source>
        <dbReference type="EMBL" id="MBA0592646.1"/>
    </source>
</evidence>
<dbReference type="EMBL" id="JABEZZ010000008">
    <property type="protein sequence ID" value="MBA0592646.1"/>
    <property type="molecule type" value="Genomic_DNA"/>
</dbReference>
<dbReference type="AlphaFoldDB" id="A0A7J8PU43"/>
<gene>
    <name evidence="1" type="ORF">Gorai_009621</name>
</gene>
<sequence>MKGERVWQFTLMRLLINDS</sequence>
<accession>A0A7J8PU43</accession>